<reference evidence="1 2" key="1">
    <citation type="journal article" date="2020" name="Front. Microbiol.">
        <title>Phenotypic and Genetic Characterization of the Cheese Ripening Yeast Geotrichum candidum.</title>
        <authorList>
            <person name="Perkins V."/>
            <person name="Vignola S."/>
            <person name="Lessard M.H."/>
            <person name="Plante P.L."/>
            <person name="Corbeil J."/>
            <person name="Dugat-Bony E."/>
            <person name="Frenette M."/>
            <person name="Labrie S."/>
        </authorList>
    </citation>
    <scope>NUCLEOTIDE SEQUENCE [LARGE SCALE GENOMIC DNA]</scope>
    <source>
        <strain evidence="1 2">LMA-1147</strain>
    </source>
</reference>
<protein>
    <submittedName>
        <fullName evidence="1">Uncharacterized protein</fullName>
    </submittedName>
</protein>
<keyword evidence="2" id="KW-1185">Reference proteome</keyword>
<evidence type="ECO:0000313" key="2">
    <source>
        <dbReference type="Proteomes" id="UP000744676"/>
    </source>
</evidence>
<sequence>MIPWGRGSNSGIKGKKGAGGSTAGGQGAGPIAAATAAAAAQGNFILEFGRSEQRAGGRRRVAINVADQAFVHV</sequence>
<proteinExistence type="predicted"/>
<dbReference type="Proteomes" id="UP000744676">
    <property type="component" value="Unassembled WGS sequence"/>
</dbReference>
<dbReference type="EMBL" id="QVQA01000006">
    <property type="protein sequence ID" value="KAF5102274.1"/>
    <property type="molecule type" value="Genomic_DNA"/>
</dbReference>
<gene>
    <name evidence="1" type="ORF">D0Z00_000457</name>
</gene>
<evidence type="ECO:0000313" key="1">
    <source>
        <dbReference type="EMBL" id="KAF5102274.1"/>
    </source>
</evidence>
<organism evidence="1 2">
    <name type="scientific">Geotrichum galactomycetum</name>
    <dbReference type="NCBI Taxonomy" id="27317"/>
    <lineage>
        <taxon>Eukaryota</taxon>
        <taxon>Fungi</taxon>
        <taxon>Dikarya</taxon>
        <taxon>Ascomycota</taxon>
        <taxon>Saccharomycotina</taxon>
        <taxon>Dipodascomycetes</taxon>
        <taxon>Dipodascales</taxon>
        <taxon>Dipodascaceae</taxon>
        <taxon>Geotrichum</taxon>
    </lineage>
</organism>
<name>A0ACB6V9Q2_9ASCO</name>
<accession>A0ACB6V9Q2</accession>
<comment type="caution">
    <text evidence="1">The sequence shown here is derived from an EMBL/GenBank/DDBJ whole genome shotgun (WGS) entry which is preliminary data.</text>
</comment>